<dbReference type="PANTHER" id="PTHR37299">
    <property type="entry name" value="TRANSCRIPTIONAL REGULATOR-RELATED"/>
    <property type="match status" value="1"/>
</dbReference>
<comment type="caution">
    <text evidence="2">The sequence shown here is derived from an EMBL/GenBank/DDBJ whole genome shotgun (WGS) entry which is preliminary data.</text>
</comment>
<evidence type="ECO:0000313" key="2">
    <source>
        <dbReference type="EMBL" id="MBN8235086.1"/>
    </source>
</evidence>
<proteinExistence type="predicted"/>
<evidence type="ECO:0000313" key="3">
    <source>
        <dbReference type="Proteomes" id="UP000663970"/>
    </source>
</evidence>
<keyword evidence="2" id="KW-0238">DNA-binding</keyword>
<dbReference type="Proteomes" id="UP000663970">
    <property type="component" value="Unassembled WGS sequence"/>
</dbReference>
<dbReference type="GO" id="GO:0003677">
    <property type="term" value="F:DNA binding"/>
    <property type="evidence" value="ECO:0007669"/>
    <property type="project" value="UniProtKB-KW"/>
</dbReference>
<feature type="domain" description="HTH LytTR-type" evidence="1">
    <location>
        <begin position="73"/>
        <end position="178"/>
    </location>
</feature>
<dbReference type="Gene3D" id="2.40.50.1020">
    <property type="entry name" value="LytTr DNA-binding domain"/>
    <property type="match status" value="1"/>
</dbReference>
<accession>A0ABS3DUT5</accession>
<reference evidence="2 3" key="1">
    <citation type="submission" date="2020-12" db="EMBL/GenBank/DDBJ databases">
        <title>Oil enriched cultivation method for isolating marine PHA-producing bacteria.</title>
        <authorList>
            <person name="Zheng W."/>
            <person name="Yu S."/>
            <person name="Huang Y."/>
        </authorList>
    </citation>
    <scope>NUCLEOTIDE SEQUENCE [LARGE SCALE GENOMIC DNA]</scope>
    <source>
        <strain evidence="2 3">SY-2-6</strain>
    </source>
</reference>
<dbReference type="PANTHER" id="PTHR37299:SF4">
    <property type="entry name" value="TRANSCRIPTIONAL REGULATOR"/>
    <property type="match status" value="1"/>
</dbReference>
<protein>
    <submittedName>
        <fullName evidence="2">LytTR family transcriptional regulator DNA-binding domain-containing protein</fullName>
    </submittedName>
</protein>
<sequence>MKLGLICGNDHRERILEKFEALGIEIYRQADVYVVQEGLQDGFLPCIVFHPDHLEDLTLLLQTVSSKASSTKIVGMKQEEFHVLPHADILYFEAQDAVVFCHTKNDVYRMKEKLFRLEERLPGEQFIKVSRSFIVHINTVEKIIPWFNRRLLLTFEGSKKEVEVSKNYVKSFKAFLGMR</sequence>
<organism evidence="2 3">
    <name type="scientific">Halobacillus kuroshimensis</name>
    <dbReference type="NCBI Taxonomy" id="302481"/>
    <lineage>
        <taxon>Bacteria</taxon>
        <taxon>Bacillati</taxon>
        <taxon>Bacillota</taxon>
        <taxon>Bacilli</taxon>
        <taxon>Bacillales</taxon>
        <taxon>Bacillaceae</taxon>
        <taxon>Halobacillus</taxon>
    </lineage>
</organism>
<name>A0ABS3DUT5_9BACI</name>
<dbReference type="EMBL" id="JAEKJY010000002">
    <property type="protein sequence ID" value="MBN8235086.1"/>
    <property type="molecule type" value="Genomic_DNA"/>
</dbReference>
<dbReference type="RefSeq" id="WP_206933197.1">
    <property type="nucleotide sequence ID" value="NZ_JAEKJY010000002.1"/>
</dbReference>
<dbReference type="InterPro" id="IPR007492">
    <property type="entry name" value="LytTR_DNA-bd_dom"/>
</dbReference>
<evidence type="ECO:0000259" key="1">
    <source>
        <dbReference type="PROSITE" id="PS50930"/>
    </source>
</evidence>
<dbReference type="InterPro" id="IPR046947">
    <property type="entry name" value="LytR-like"/>
</dbReference>
<gene>
    <name evidence="2" type="ORF">JF544_07475</name>
</gene>
<keyword evidence="3" id="KW-1185">Reference proteome</keyword>
<dbReference type="SMART" id="SM00850">
    <property type="entry name" value="LytTR"/>
    <property type="match status" value="1"/>
</dbReference>
<dbReference type="Pfam" id="PF04397">
    <property type="entry name" value="LytTR"/>
    <property type="match status" value="1"/>
</dbReference>
<dbReference type="PROSITE" id="PS50930">
    <property type="entry name" value="HTH_LYTTR"/>
    <property type="match status" value="1"/>
</dbReference>